<dbReference type="EMBL" id="LOHS01000076">
    <property type="protein sequence ID" value="OAH13424.1"/>
    <property type="molecule type" value="Genomic_DNA"/>
</dbReference>
<sequence length="75" mass="7987">MPETGGDPLDAHEDFERTVHLLSALALYAHLPRTDEEFVAVMAPALASSLPCGFLPPVPPGYDPTDGPDYPGPGW</sequence>
<proteinExistence type="predicted"/>
<feature type="region of interest" description="Disordered" evidence="1">
    <location>
        <begin position="56"/>
        <end position="75"/>
    </location>
</feature>
<dbReference type="PATRIC" id="fig|1716141.3.peg.3261"/>
<protein>
    <submittedName>
        <fullName evidence="2">Uncharacterized protein</fullName>
    </submittedName>
</protein>
<name>A0A177HT91_9ACTN</name>
<keyword evidence="3" id="KW-1185">Reference proteome</keyword>
<dbReference type="Proteomes" id="UP000077381">
    <property type="component" value="Unassembled WGS sequence"/>
</dbReference>
<evidence type="ECO:0000313" key="2">
    <source>
        <dbReference type="EMBL" id="OAH13424.1"/>
    </source>
</evidence>
<reference evidence="2 3" key="1">
    <citation type="submission" date="2015-12" db="EMBL/GenBank/DDBJ databases">
        <title>Genome sequence of Streptomyces sp. G25.</title>
        <authorList>
            <person name="Poehlein A."/>
            <person name="Roettig A."/>
            <person name="Hiessl S."/>
            <person name="Hauschild P."/>
            <person name="Schauer J."/>
            <person name="Madkour M.H."/>
            <person name="Al-Ansari A.M."/>
            <person name="Almakishah N.H."/>
            <person name="Steinbuechel A."/>
            <person name="Daniel R."/>
        </authorList>
    </citation>
    <scope>NUCLEOTIDE SEQUENCE [LARGE SCALE GENOMIC DNA]</scope>
    <source>
        <strain evidence="3">G25(2015)</strain>
    </source>
</reference>
<accession>A0A177HT91</accession>
<organism evidence="2 3">
    <name type="scientific">Streptomyces jeddahensis</name>
    <dbReference type="NCBI Taxonomy" id="1716141"/>
    <lineage>
        <taxon>Bacteria</taxon>
        <taxon>Bacillati</taxon>
        <taxon>Actinomycetota</taxon>
        <taxon>Actinomycetes</taxon>
        <taxon>Kitasatosporales</taxon>
        <taxon>Streptomycetaceae</taxon>
        <taxon>Streptomyces</taxon>
    </lineage>
</organism>
<gene>
    <name evidence="2" type="ORF">STSP_31020</name>
</gene>
<evidence type="ECO:0000256" key="1">
    <source>
        <dbReference type="SAM" id="MobiDB-lite"/>
    </source>
</evidence>
<comment type="caution">
    <text evidence="2">The sequence shown here is derived from an EMBL/GenBank/DDBJ whole genome shotgun (WGS) entry which is preliminary data.</text>
</comment>
<dbReference type="AlphaFoldDB" id="A0A177HT91"/>
<dbReference type="STRING" id="1716141.STSP_31020"/>
<evidence type="ECO:0000313" key="3">
    <source>
        <dbReference type="Proteomes" id="UP000077381"/>
    </source>
</evidence>